<protein>
    <recommendedName>
        <fullName evidence="3">DUF1566 domain-containing protein</fullName>
    </recommendedName>
</protein>
<evidence type="ECO:0008006" key="3">
    <source>
        <dbReference type="Google" id="ProtNLM"/>
    </source>
</evidence>
<dbReference type="EMBL" id="FCOX02000004">
    <property type="protein sequence ID" value="SAK53196.1"/>
    <property type="molecule type" value="Genomic_DNA"/>
</dbReference>
<evidence type="ECO:0000313" key="2">
    <source>
        <dbReference type="Proteomes" id="UP000071859"/>
    </source>
</evidence>
<comment type="caution">
    <text evidence="1">The sequence shown here is derived from an EMBL/GenBank/DDBJ whole genome shotgun (WGS) entry which is preliminary data.</text>
</comment>
<sequence length="157" mass="18261">MTITLEVIQSEHARISAMIEEFKKQPKATEYVVAGVKIPLAPGERYAGLVLGDEREADYHLILLPGEIEDAEWKRAGEWAAEQGGELPTRREQSLLFANLKEEFEGAWYWSGQQHEENSGWAWYQHFTYGRQYYDGQSNEFRARAVRRFYPFSNLII</sequence>
<organism evidence="1 2">
    <name type="scientific">Caballeronia calidae</name>
    <dbReference type="NCBI Taxonomy" id="1777139"/>
    <lineage>
        <taxon>Bacteria</taxon>
        <taxon>Pseudomonadati</taxon>
        <taxon>Pseudomonadota</taxon>
        <taxon>Betaproteobacteria</taxon>
        <taxon>Burkholderiales</taxon>
        <taxon>Burkholderiaceae</taxon>
        <taxon>Caballeronia</taxon>
    </lineage>
</organism>
<keyword evidence="2" id="KW-1185">Reference proteome</keyword>
<proteinExistence type="predicted"/>
<accession>A0A158A6E4</accession>
<name>A0A158A6E4_9BURK</name>
<reference evidence="1" key="1">
    <citation type="submission" date="2016-01" db="EMBL/GenBank/DDBJ databases">
        <authorList>
            <person name="Peeters C."/>
        </authorList>
    </citation>
    <scope>NUCLEOTIDE SEQUENCE</scope>
    <source>
        <strain evidence="1">LMG 29321</strain>
    </source>
</reference>
<evidence type="ECO:0000313" key="1">
    <source>
        <dbReference type="EMBL" id="SAK53196.1"/>
    </source>
</evidence>
<dbReference type="Proteomes" id="UP000071859">
    <property type="component" value="Unassembled WGS sequence"/>
</dbReference>
<dbReference type="AlphaFoldDB" id="A0A158A6E4"/>
<dbReference type="RefSeq" id="WP_062603303.1">
    <property type="nucleotide sequence ID" value="NZ_FCOX02000004.1"/>
</dbReference>
<dbReference type="OrthoDB" id="7349818at2"/>
<gene>
    <name evidence="1" type="ORF">AWB78_01302</name>
</gene>